<dbReference type="Proteomes" id="UP000824998">
    <property type="component" value="Unassembled WGS sequence"/>
</dbReference>
<evidence type="ECO:0000256" key="1">
    <source>
        <dbReference type="ARBA" id="ARBA00006333"/>
    </source>
</evidence>
<feature type="region of interest" description="Disordered" evidence="2">
    <location>
        <begin position="683"/>
        <end position="724"/>
    </location>
</feature>
<proteinExistence type="inferred from homology"/>
<dbReference type="PANTHER" id="PTHR31739:SF25">
    <property type="entry name" value="(E,E)-GERANYLLINALOOL SYNTHASE"/>
    <property type="match status" value="1"/>
</dbReference>
<comment type="caution">
    <text evidence="3">The sequence shown here is derived from an EMBL/GenBank/DDBJ whole genome shotgun (WGS) entry which is preliminary data.</text>
</comment>
<dbReference type="GO" id="GO:0000287">
    <property type="term" value="F:magnesium ion binding"/>
    <property type="evidence" value="ECO:0007669"/>
    <property type="project" value="TreeGrafter"/>
</dbReference>
<dbReference type="GO" id="GO:0010333">
    <property type="term" value="F:terpene synthase activity"/>
    <property type="evidence" value="ECO:0007669"/>
    <property type="project" value="InterPro"/>
</dbReference>
<accession>A0A9P7Y9T7</accession>
<comment type="similarity">
    <text evidence="1">Belongs to the terpene synthase family.</text>
</comment>
<evidence type="ECO:0000313" key="3">
    <source>
        <dbReference type="EMBL" id="KAG9229804.1"/>
    </source>
</evidence>
<dbReference type="Gene3D" id="1.50.10.20">
    <property type="match status" value="1"/>
</dbReference>
<dbReference type="AlphaFoldDB" id="A0A9P7Y9T7"/>
<dbReference type="PANTHER" id="PTHR31739">
    <property type="entry name" value="ENT-COPALYL DIPHOSPHATE SYNTHASE, CHLOROPLASTIC"/>
    <property type="match status" value="1"/>
</dbReference>
<reference evidence="3" key="1">
    <citation type="journal article" date="2021" name="IMA Fungus">
        <title>Genomic characterization of three marine fungi, including Emericellopsis atlantica sp. nov. with signatures of a generalist lifestyle and marine biomass degradation.</title>
        <authorList>
            <person name="Hagestad O.C."/>
            <person name="Hou L."/>
            <person name="Andersen J.H."/>
            <person name="Hansen E.H."/>
            <person name="Altermark B."/>
            <person name="Li C."/>
            <person name="Kuhnert E."/>
            <person name="Cox R.J."/>
            <person name="Crous P.W."/>
            <person name="Spatafora J.W."/>
            <person name="Lail K."/>
            <person name="Amirebrahimi M."/>
            <person name="Lipzen A."/>
            <person name="Pangilinan J."/>
            <person name="Andreopoulos W."/>
            <person name="Hayes R.D."/>
            <person name="Ng V."/>
            <person name="Grigoriev I.V."/>
            <person name="Jackson S.A."/>
            <person name="Sutton T.D.S."/>
            <person name="Dobson A.D.W."/>
            <person name="Rama T."/>
        </authorList>
    </citation>
    <scope>NUCLEOTIDE SEQUENCE</scope>
    <source>
        <strain evidence="3">TRa018bII</strain>
    </source>
</reference>
<evidence type="ECO:0000313" key="4">
    <source>
        <dbReference type="Proteomes" id="UP000824998"/>
    </source>
</evidence>
<organism evidence="3 4">
    <name type="scientific">Amylocarpus encephaloides</name>
    <dbReference type="NCBI Taxonomy" id="45428"/>
    <lineage>
        <taxon>Eukaryota</taxon>
        <taxon>Fungi</taxon>
        <taxon>Dikarya</taxon>
        <taxon>Ascomycota</taxon>
        <taxon>Pezizomycotina</taxon>
        <taxon>Leotiomycetes</taxon>
        <taxon>Helotiales</taxon>
        <taxon>Helotiales incertae sedis</taxon>
        <taxon>Amylocarpus</taxon>
    </lineage>
</organism>
<dbReference type="InterPro" id="IPR050148">
    <property type="entry name" value="Terpene_synthase-like"/>
</dbReference>
<dbReference type="Gene3D" id="1.50.10.160">
    <property type="match status" value="1"/>
</dbReference>
<protein>
    <recommendedName>
        <fullName evidence="5">Ent-kaurene synthase</fullName>
    </recommendedName>
</protein>
<name>A0A9P7Y9T7_9HELO</name>
<dbReference type="GO" id="GO:0016102">
    <property type="term" value="P:diterpenoid biosynthetic process"/>
    <property type="evidence" value="ECO:0007669"/>
    <property type="project" value="TreeGrafter"/>
</dbReference>
<gene>
    <name evidence="3" type="ORF">BJ875DRAFT_521962</name>
</gene>
<evidence type="ECO:0008006" key="5">
    <source>
        <dbReference type="Google" id="ProtNLM"/>
    </source>
</evidence>
<evidence type="ECO:0000256" key="2">
    <source>
        <dbReference type="SAM" id="MobiDB-lite"/>
    </source>
</evidence>
<dbReference type="SUPFAM" id="SSF48239">
    <property type="entry name" value="Terpenoid cyclases/Protein prenyltransferases"/>
    <property type="match status" value="1"/>
</dbReference>
<keyword evidence="4" id="KW-1185">Reference proteome</keyword>
<dbReference type="InterPro" id="IPR008930">
    <property type="entry name" value="Terpenoid_cyclase/PrenylTrfase"/>
</dbReference>
<dbReference type="EMBL" id="MU251730">
    <property type="protein sequence ID" value="KAG9229804.1"/>
    <property type="molecule type" value="Genomic_DNA"/>
</dbReference>
<feature type="compositionally biased region" description="Polar residues" evidence="2">
    <location>
        <begin position="712"/>
        <end position="724"/>
    </location>
</feature>
<sequence length="964" mass="108035">MNNHEEAISLIHYCAEAVGNTHTFGHLTSSIYDTAWVAVLRKPGVPGLLFPECYQYILDQQHAGSGWGKSPESEIDGIMSTLGGLFALGRNLDIIQSQIFRGELAIRIQNGAEFLNGKLQTWDVASCDHVGFEIIIPCMLEHLNQQGLTFTFPGKTLLAKLNEKKLGKIHPAVWSGKVQTTITHSLEAFLGKGDFSRLKDQRVLGGMGSSPASTAAYLMSCSEWDDEVETYLRTVLGSRWVGEIGGVPGMYPTTGFEVLWIASTLLEDGFDAESLPGIESLLTIIGEFHGSLDGLASGFSKSSVADADDTAKSIMICNLLRVPTSVDKLVKTFEGKTHFLTYMMERHPSVTTNCNILSAILVSPDPEKFVPQIEKIATYLCGSWKQADIPFQDKWNISEFYPIMLLSQALCRLVEAWDKGKINEISKDLLAEDIALVLLEVLVQTLQKQNANGSWGHIPSKEITAYAIIALGNLASMPFASKMSLVIRDAIEKGRSFINLTGIAPEIEYVWIAKTNYSPIKISRAYILAALETKYPKYFLSPALNNIFKVPIKDMQKYTHVLSNFPTLKGYPPWIIEGSVTQASFFLNRLKTVRLHMFDRQNLKGDEYLEFIAMTLTCANNLHGSFLKTDILFDMMGFILHVYEVDEYFEHVIGRVYEDHLPEIKQRVEWLLDDQWANKTTVSIDASSKKRKREHTSEGGSAASASNGHGSQTPSPVSTDSVYYTTPLGESTKDKRLSETSWAMIAEKIKSFAATVIDNKAVKRADPTDVQLLKTELHKCLISHITQLEDSRCHNQSLENGSEWKVSGGSYYAWTHTTAAAHSCSPLSLAFFRCLFPQDIAGRKVSAEEQYLIQDLWMHFGNKARMENDRASVRRDRNEGNLNSLDFPEFTRWVDRDDIKVAVAQLTRIIEYEKKCCKLGFEALAALEDGKKKNSQIEALRFYYFLVDIYNDVYVLKDISSERK</sequence>
<feature type="compositionally biased region" description="Low complexity" evidence="2">
    <location>
        <begin position="699"/>
        <end position="711"/>
    </location>
</feature>
<dbReference type="OrthoDB" id="2343925at2759"/>